<organism evidence="1 2">
    <name type="scientific">Caulobacter vibrioides</name>
    <name type="common">Caulobacter crescentus</name>
    <dbReference type="NCBI Taxonomy" id="155892"/>
    <lineage>
        <taxon>Bacteria</taxon>
        <taxon>Pseudomonadati</taxon>
        <taxon>Pseudomonadota</taxon>
        <taxon>Alphaproteobacteria</taxon>
        <taxon>Caulobacterales</taxon>
        <taxon>Caulobacteraceae</taxon>
        <taxon>Caulobacter</taxon>
    </lineage>
</organism>
<name>A0A258CYJ3_CAUVI</name>
<dbReference type="EMBL" id="NCDQ01000291">
    <property type="protein sequence ID" value="OYX00710.1"/>
    <property type="molecule type" value="Genomic_DNA"/>
</dbReference>
<evidence type="ECO:0000313" key="2">
    <source>
        <dbReference type="Proteomes" id="UP000215616"/>
    </source>
</evidence>
<reference evidence="1 2" key="1">
    <citation type="submission" date="2017-03" db="EMBL/GenBank/DDBJ databases">
        <title>Lifting the veil on microbial sulfur biogeochemistry in mining wastewaters.</title>
        <authorList>
            <person name="Kantor R.S."/>
            <person name="Colenbrander Nelson T."/>
            <person name="Marshall S."/>
            <person name="Bennett D."/>
            <person name="Apte S."/>
            <person name="Camacho D."/>
            <person name="Thomas B.C."/>
            <person name="Warren L.A."/>
            <person name="Banfield J.F."/>
        </authorList>
    </citation>
    <scope>NUCLEOTIDE SEQUENCE [LARGE SCALE GENOMIC DNA]</scope>
    <source>
        <strain evidence="1">32-67-7</strain>
    </source>
</reference>
<proteinExistence type="predicted"/>
<sequence length="160" mass="17787">MRNDALHRRHGRNDRRLAERFLRNARSFWNGTDELVPRFPDGARHFLAIAIELALKAYLLHRGISDDWNRIHVRHDLLKALKSAKRAGFDGAPPGLAKIAAALNPYYKTHTIPHMPAETIASVCWLDACQTVQDLITAVATAIGVQVPDSPTNAIPREGG</sequence>
<evidence type="ECO:0008006" key="3">
    <source>
        <dbReference type="Google" id="ProtNLM"/>
    </source>
</evidence>
<dbReference type="Proteomes" id="UP000215616">
    <property type="component" value="Unassembled WGS sequence"/>
</dbReference>
<accession>A0A258CYJ3</accession>
<comment type="caution">
    <text evidence="1">The sequence shown here is derived from an EMBL/GenBank/DDBJ whole genome shotgun (WGS) entry which is preliminary data.</text>
</comment>
<gene>
    <name evidence="1" type="ORF">B7Z12_15585</name>
</gene>
<evidence type="ECO:0000313" key="1">
    <source>
        <dbReference type="EMBL" id="OYX00710.1"/>
    </source>
</evidence>
<dbReference type="AlphaFoldDB" id="A0A258CYJ3"/>
<protein>
    <recommendedName>
        <fullName evidence="3">HEPN domain-containing protein</fullName>
    </recommendedName>
</protein>
<dbReference type="Gene3D" id="1.20.120.330">
    <property type="entry name" value="Nucleotidyltransferases domain 2"/>
    <property type="match status" value="1"/>
</dbReference>